<keyword evidence="11" id="KW-1185">Reference proteome</keyword>
<evidence type="ECO:0000256" key="2">
    <source>
        <dbReference type="ARBA" id="ARBA00009219"/>
    </source>
</evidence>
<comment type="caution">
    <text evidence="10">The sequence shown here is derived from an EMBL/GenBank/DDBJ whole genome shotgun (WGS) entry which is preliminary data.</text>
</comment>
<dbReference type="InterPro" id="IPR002225">
    <property type="entry name" value="3Beta_OHSteriod_DH/Estase"/>
</dbReference>
<comment type="subcellular location">
    <subcellularLocation>
        <location evidence="1 8">Endoplasmic reticulum membrane</location>
        <topology evidence="1 8">Multi-pass membrane protein</topology>
    </subcellularLocation>
</comment>
<keyword evidence="5 8" id="KW-1133">Transmembrane helix</keyword>
<dbReference type="InterPro" id="IPR003388">
    <property type="entry name" value="Reticulon"/>
</dbReference>
<feature type="transmembrane region" description="Helical" evidence="8">
    <location>
        <begin position="449"/>
        <end position="468"/>
    </location>
</feature>
<evidence type="ECO:0000256" key="1">
    <source>
        <dbReference type="ARBA" id="ARBA00004477"/>
    </source>
</evidence>
<feature type="transmembrane region" description="Helical" evidence="8">
    <location>
        <begin position="336"/>
        <end position="357"/>
    </location>
</feature>
<dbReference type="PANTHER" id="PTHR43245:SF51">
    <property type="entry name" value="SHORT CHAIN DEHYDROGENASE_REDUCTASE FAMILY 42E, MEMBER 2"/>
    <property type="match status" value="1"/>
</dbReference>
<keyword evidence="4 8" id="KW-0256">Endoplasmic reticulum</keyword>
<dbReference type="AlphaFoldDB" id="A0AAV3RTL6"/>
<name>A0AAV3RTL6_LITER</name>
<dbReference type="PROSITE" id="PS50845">
    <property type="entry name" value="RETICULON"/>
    <property type="match status" value="1"/>
</dbReference>
<evidence type="ECO:0000256" key="6">
    <source>
        <dbReference type="ARBA" id="ARBA00023002"/>
    </source>
</evidence>
<dbReference type="InterPro" id="IPR050177">
    <property type="entry name" value="Lipid_A_modif_metabolic_enz"/>
</dbReference>
<evidence type="ECO:0000259" key="9">
    <source>
        <dbReference type="PROSITE" id="PS50845"/>
    </source>
</evidence>
<organism evidence="10 11">
    <name type="scientific">Lithospermum erythrorhizon</name>
    <name type="common">Purple gromwell</name>
    <name type="synonym">Lithospermum officinale var. erythrorhizon</name>
    <dbReference type="NCBI Taxonomy" id="34254"/>
    <lineage>
        <taxon>Eukaryota</taxon>
        <taxon>Viridiplantae</taxon>
        <taxon>Streptophyta</taxon>
        <taxon>Embryophyta</taxon>
        <taxon>Tracheophyta</taxon>
        <taxon>Spermatophyta</taxon>
        <taxon>Magnoliopsida</taxon>
        <taxon>eudicotyledons</taxon>
        <taxon>Gunneridae</taxon>
        <taxon>Pentapetalae</taxon>
        <taxon>asterids</taxon>
        <taxon>lamiids</taxon>
        <taxon>Boraginales</taxon>
        <taxon>Boraginaceae</taxon>
        <taxon>Boraginoideae</taxon>
        <taxon>Lithospermeae</taxon>
        <taxon>Lithospermum</taxon>
    </lineage>
</organism>
<evidence type="ECO:0000256" key="3">
    <source>
        <dbReference type="ARBA" id="ARBA00022692"/>
    </source>
</evidence>
<accession>A0AAV3RTL6</accession>
<gene>
    <name evidence="10" type="ORF">LIER_31513</name>
</gene>
<keyword evidence="6" id="KW-0560">Oxidoreductase</keyword>
<reference evidence="10 11" key="1">
    <citation type="submission" date="2024-01" db="EMBL/GenBank/DDBJ databases">
        <title>The complete chloroplast genome sequence of Lithospermum erythrorhizon: insights into the phylogenetic relationship among Boraginaceae species and the maternal lineages of purple gromwells.</title>
        <authorList>
            <person name="Okada T."/>
            <person name="Watanabe K."/>
        </authorList>
    </citation>
    <scope>NUCLEOTIDE SEQUENCE [LARGE SCALE GENOMIC DNA]</scope>
</reference>
<evidence type="ECO:0000313" key="10">
    <source>
        <dbReference type="EMBL" id="GAA0184225.1"/>
    </source>
</evidence>
<keyword evidence="3 8" id="KW-0812">Transmembrane</keyword>
<proteinExistence type="inferred from homology"/>
<dbReference type="PANTHER" id="PTHR43245">
    <property type="entry name" value="BIFUNCTIONAL POLYMYXIN RESISTANCE PROTEIN ARNA"/>
    <property type="match status" value="1"/>
</dbReference>
<dbReference type="Gene3D" id="3.40.50.720">
    <property type="entry name" value="NAD(P)-binding Rossmann-like Domain"/>
    <property type="match status" value="1"/>
</dbReference>
<dbReference type="Proteomes" id="UP001454036">
    <property type="component" value="Unassembled WGS sequence"/>
</dbReference>
<sequence length="521" mass="57575">MFAKTPLFPYVNSFRHYLCVGFFLAAVRGASVVFYLDSTEITPNDFYTCYKVIVEGAKNVINACRDQKVQHLIYNSSADVVFDTRHEINDGDESLPYAGKQGNMLADLKAQAEAFILFANDIDGLLTCALRPVNVFGPGDTDFMPSLIQMAKSRWFKFIIGRENVMSDFTFVENVAHAHICAESVLSSRTVSASGKAFFITNFEPISFSEFLSRVLEGMGYNRPTIKLPLRVARYIILQVKSMNSSMDCGSVHKILELSSCNRTFNCSAAQRHIGYSPIVSLEEGIVSTIQSHSHSSKSSSVAGYPDFIEQSKVEKLLGNGIVANILLWRDEKKTCAYFVSLLVLYYWFFLCGRMFISSAAKLLLSIVVFLFAYGVLPSRVFSFVLPRLSLSGLEISEVCASDAISSLAYTCSNVSSLIQTLAKGEDWHTFFKVAGLLYFVKVIVSNSLITDAIGVALALAFTMFLVYEQLQDEVDGTAALALSISRKAFRLLIKNLPPAVTSFSPVLQMSQDSGSPTSLR</sequence>
<dbReference type="Pfam" id="PF01073">
    <property type="entry name" value="3Beta_HSD"/>
    <property type="match status" value="1"/>
</dbReference>
<keyword evidence="7 8" id="KW-0472">Membrane</keyword>
<dbReference type="Pfam" id="PF02453">
    <property type="entry name" value="Reticulon"/>
    <property type="match status" value="1"/>
</dbReference>
<dbReference type="GO" id="GO:0005789">
    <property type="term" value="C:endoplasmic reticulum membrane"/>
    <property type="evidence" value="ECO:0007669"/>
    <property type="project" value="UniProtKB-SubCell"/>
</dbReference>
<dbReference type="EMBL" id="BAABME010011741">
    <property type="protein sequence ID" value="GAA0184225.1"/>
    <property type="molecule type" value="Genomic_DNA"/>
</dbReference>
<protein>
    <recommendedName>
        <fullName evidence="8">Reticulon-like protein</fullName>
    </recommendedName>
</protein>
<comment type="similarity">
    <text evidence="2">Belongs to the 3-beta-HSD family.</text>
</comment>
<dbReference type="SUPFAM" id="SSF51735">
    <property type="entry name" value="NAD(P)-binding Rossmann-fold domains"/>
    <property type="match status" value="1"/>
</dbReference>
<dbReference type="InterPro" id="IPR036291">
    <property type="entry name" value="NAD(P)-bd_dom_sf"/>
</dbReference>
<evidence type="ECO:0000256" key="5">
    <source>
        <dbReference type="ARBA" id="ARBA00022989"/>
    </source>
</evidence>
<evidence type="ECO:0000256" key="7">
    <source>
        <dbReference type="ARBA" id="ARBA00023136"/>
    </source>
</evidence>
<evidence type="ECO:0000256" key="4">
    <source>
        <dbReference type="ARBA" id="ARBA00022824"/>
    </source>
</evidence>
<evidence type="ECO:0000256" key="8">
    <source>
        <dbReference type="RuleBase" id="RU363132"/>
    </source>
</evidence>
<evidence type="ECO:0000313" key="11">
    <source>
        <dbReference type="Proteomes" id="UP001454036"/>
    </source>
</evidence>
<dbReference type="GO" id="GO:0006694">
    <property type="term" value="P:steroid biosynthetic process"/>
    <property type="evidence" value="ECO:0007669"/>
    <property type="project" value="InterPro"/>
</dbReference>
<feature type="domain" description="Reticulon" evidence="9">
    <location>
        <begin position="323"/>
        <end position="515"/>
    </location>
</feature>
<feature type="transmembrane region" description="Helical" evidence="8">
    <location>
        <begin position="363"/>
        <end position="386"/>
    </location>
</feature>
<dbReference type="GO" id="GO:0016616">
    <property type="term" value="F:oxidoreductase activity, acting on the CH-OH group of donors, NAD or NADP as acceptor"/>
    <property type="evidence" value="ECO:0007669"/>
    <property type="project" value="InterPro"/>
</dbReference>